<proteinExistence type="predicted"/>
<evidence type="ECO:0000313" key="2">
    <source>
        <dbReference type="Proteomes" id="UP001177744"/>
    </source>
</evidence>
<comment type="caution">
    <text evidence="1">The sequence shown here is derived from an EMBL/GenBank/DDBJ whole genome shotgun (WGS) entry which is preliminary data.</text>
</comment>
<organism evidence="1 2">
    <name type="scientific">Cnephaeus nilssonii</name>
    <name type="common">Northern bat</name>
    <name type="synonym">Eptesicus nilssonii</name>
    <dbReference type="NCBI Taxonomy" id="3371016"/>
    <lineage>
        <taxon>Eukaryota</taxon>
        <taxon>Metazoa</taxon>
        <taxon>Chordata</taxon>
        <taxon>Craniata</taxon>
        <taxon>Vertebrata</taxon>
        <taxon>Euteleostomi</taxon>
        <taxon>Mammalia</taxon>
        <taxon>Eutheria</taxon>
        <taxon>Laurasiatheria</taxon>
        <taxon>Chiroptera</taxon>
        <taxon>Yangochiroptera</taxon>
        <taxon>Vespertilionidae</taxon>
        <taxon>Cnephaeus</taxon>
    </lineage>
</organism>
<dbReference type="Proteomes" id="UP001177744">
    <property type="component" value="Unassembled WGS sequence"/>
</dbReference>
<dbReference type="InterPro" id="IPR009078">
    <property type="entry name" value="Ferritin-like_SF"/>
</dbReference>
<evidence type="ECO:0000313" key="1">
    <source>
        <dbReference type="EMBL" id="KAK1328988.1"/>
    </source>
</evidence>
<dbReference type="InterPro" id="IPR012347">
    <property type="entry name" value="Ferritin-like"/>
</dbReference>
<dbReference type="EMBL" id="JAULJE010000022">
    <property type="protein sequence ID" value="KAK1328988.1"/>
    <property type="molecule type" value="Genomic_DNA"/>
</dbReference>
<gene>
    <name evidence="1" type="ORF">QTO34_011159</name>
</gene>
<dbReference type="AlphaFoldDB" id="A0AA40HDA3"/>
<accession>A0AA40HDA3</accession>
<reference evidence="1" key="1">
    <citation type="submission" date="2023-06" db="EMBL/GenBank/DDBJ databases">
        <title>Reference genome for the Northern bat (Eptesicus nilssonii), a most northern bat species.</title>
        <authorList>
            <person name="Laine V.N."/>
            <person name="Pulliainen A.T."/>
            <person name="Lilley T.M."/>
        </authorList>
    </citation>
    <scope>NUCLEOTIDE SEQUENCE</scope>
    <source>
        <strain evidence="1">BLF_Eptnil</strain>
        <tissue evidence="1">Kidney</tissue>
    </source>
</reference>
<dbReference type="SUPFAM" id="SSF47240">
    <property type="entry name" value="Ferritin-like"/>
    <property type="match status" value="1"/>
</dbReference>
<name>A0AA40HDA3_CNENI</name>
<sequence>MGVIQVFGCNRPKDAPSSSLRPLSCILSSHHLQNHLRDQPHTGFFSTLTPYCGTAMSSQIRQNCSTEVEAAVYCLANLQLRASYTYLSLGFYFY</sequence>
<protein>
    <submittedName>
        <fullName evidence="1">Uncharacterized protein</fullName>
    </submittedName>
</protein>
<keyword evidence="2" id="KW-1185">Reference proteome</keyword>
<dbReference type="Gene3D" id="1.20.1260.10">
    <property type="match status" value="1"/>
</dbReference>